<dbReference type="PANTHER" id="PTHR13430">
    <property type="match status" value="1"/>
</dbReference>
<dbReference type="GO" id="GO:0000423">
    <property type="term" value="P:mitophagy"/>
    <property type="evidence" value="ECO:0007669"/>
    <property type="project" value="TreeGrafter"/>
</dbReference>
<protein>
    <recommendedName>
        <fullName evidence="2 4">Autophagy-related protein 13</fullName>
    </recommendedName>
</protein>
<feature type="region of interest" description="Disordered" evidence="5">
    <location>
        <begin position="379"/>
        <end position="438"/>
    </location>
</feature>
<reference evidence="7 8" key="1">
    <citation type="submission" date="2019-07" db="EMBL/GenBank/DDBJ databases">
        <authorList>
            <person name="Friedrich A."/>
            <person name="Schacherer J."/>
        </authorList>
    </citation>
    <scope>NUCLEOTIDE SEQUENCE [LARGE SCALE GENOMIC DNA]</scope>
</reference>
<dbReference type="InterPro" id="IPR018731">
    <property type="entry name" value="Atg13_N"/>
</dbReference>
<evidence type="ECO:0000256" key="1">
    <source>
        <dbReference type="ARBA" id="ARBA00005246"/>
    </source>
</evidence>
<dbReference type="GO" id="GO:0000407">
    <property type="term" value="C:phagophore assembly site"/>
    <property type="evidence" value="ECO:0007669"/>
    <property type="project" value="TreeGrafter"/>
</dbReference>
<feature type="region of interest" description="Disordered" evidence="5">
    <location>
        <begin position="671"/>
        <end position="694"/>
    </location>
</feature>
<dbReference type="InterPro" id="IPR036570">
    <property type="entry name" value="HORMA_dom_sf"/>
</dbReference>
<keyword evidence="8" id="KW-1185">Reference proteome</keyword>
<evidence type="ECO:0000313" key="7">
    <source>
        <dbReference type="EMBL" id="VUG17199.1"/>
    </source>
</evidence>
<dbReference type="GO" id="GO:0005829">
    <property type="term" value="C:cytosol"/>
    <property type="evidence" value="ECO:0007669"/>
    <property type="project" value="TreeGrafter"/>
</dbReference>
<keyword evidence="3 4" id="KW-0072">Autophagy</keyword>
<feature type="compositionally biased region" description="Low complexity" evidence="5">
    <location>
        <begin position="402"/>
        <end position="438"/>
    </location>
</feature>
<evidence type="ECO:0000256" key="4">
    <source>
        <dbReference type="RuleBase" id="RU361214"/>
    </source>
</evidence>
<dbReference type="PANTHER" id="PTHR13430:SF4">
    <property type="entry name" value="AUTOPHAGY-RELATED PROTEIN 13"/>
    <property type="match status" value="1"/>
</dbReference>
<sequence length="694" mass="75773">MSSNQFKLLSEKQSKNLAQIIQNFFTKAAQTIVEARDCSFTAGRPVEESQPTPPTPPDASDGSMPSAANRWFNIDLAGSKKKQYPESLMTELSLWRTRDVLLLPPLVVETVLDLRGLEANQTLVFEEENMLKTAKKSEIVLERWLVEFDMSIFDNQSVEVPGIYKRLVVLFRVLYTVLRLLPAYQLRNSLLESGQSALSVCVRAKILDGSKKIGSKGRIGLSRDLGRGSPGTGRSHLSTYLMQPVLTPIGALKVSASYRTSCDFAVRDNEELISGQLLGEAPRSRSPSSPGSVPRSRRQLSTTGTGQSPRRRSSVRSVPLFKVGSVASSSSQHQQQALAHARPSVSPRRHGPRGNGSFDSGLVANLSSNSLASFASMRERGDFTSTKKEISNIPPGKPLPMQNTSTQNPPTQNPSTQNPPTQNSQKQNSFSRSFSSSSNNYTADASIGAVASPPAKFASSFGSRFRTSIGSRQGSADNLASANPALQNFRMHARSIGSVGSEQDPSNSLYMDEDLESFVKMLDSKPSLRLGATNEKSASRIYGESLREFKQLQKSNELFSEREAEEVGTNASQKDPFARKGTPVPIYPSPEGHSSPCKQKGKLLLFLLIFAIFPIYEARLQLRSLQPHRDPCRGIRGPLFFLPADGPAVRRCGPNVAAVVRCLLVLRPAPGSAGDPVSRNTSFSRLPTSSTRRR</sequence>
<dbReference type="Gene3D" id="6.10.140.1900">
    <property type="match status" value="1"/>
</dbReference>
<dbReference type="EMBL" id="CABFWN010000002">
    <property type="protein sequence ID" value="VUG17199.1"/>
    <property type="molecule type" value="Genomic_DNA"/>
</dbReference>
<feature type="region of interest" description="Disordered" evidence="5">
    <location>
        <begin position="561"/>
        <end position="580"/>
    </location>
</feature>
<organism evidence="7 8">
    <name type="scientific">Dekkera bruxellensis</name>
    <name type="common">Brettanomyces custersii</name>
    <dbReference type="NCBI Taxonomy" id="5007"/>
    <lineage>
        <taxon>Eukaryota</taxon>
        <taxon>Fungi</taxon>
        <taxon>Dikarya</taxon>
        <taxon>Ascomycota</taxon>
        <taxon>Saccharomycotina</taxon>
        <taxon>Pichiomycetes</taxon>
        <taxon>Pichiales</taxon>
        <taxon>Pichiaceae</taxon>
        <taxon>Brettanomyces</taxon>
    </lineage>
</organism>
<feature type="compositionally biased region" description="Low complexity" evidence="5">
    <location>
        <begin position="327"/>
        <end position="341"/>
    </location>
</feature>
<dbReference type="AlphaFoldDB" id="A0A7D9CXE0"/>
<evidence type="ECO:0000256" key="3">
    <source>
        <dbReference type="ARBA" id="ARBA00023006"/>
    </source>
</evidence>
<gene>
    <name evidence="7" type="ORF">DEBR0S2_01024G</name>
</gene>
<accession>A0A7D9CXE0</accession>
<feature type="region of interest" description="Disordered" evidence="5">
    <location>
        <begin position="42"/>
        <end position="64"/>
    </location>
</feature>
<evidence type="ECO:0000313" key="8">
    <source>
        <dbReference type="Proteomes" id="UP000478008"/>
    </source>
</evidence>
<dbReference type="GO" id="GO:1990316">
    <property type="term" value="C:Atg1/ULK1 kinase complex"/>
    <property type="evidence" value="ECO:0007669"/>
    <property type="project" value="InterPro"/>
</dbReference>
<feature type="compositionally biased region" description="Low complexity" evidence="5">
    <location>
        <begin position="284"/>
        <end position="294"/>
    </location>
</feature>
<feature type="domain" description="Autophagy-related protein 13 N-terminal" evidence="6">
    <location>
        <begin position="21"/>
        <end position="264"/>
    </location>
</feature>
<feature type="region of interest" description="Disordered" evidence="5">
    <location>
        <begin position="275"/>
        <end position="362"/>
    </location>
</feature>
<name>A0A7D9CXE0_DEKBR</name>
<evidence type="ECO:0000256" key="2">
    <source>
        <dbReference type="ARBA" id="ARBA00013801"/>
    </source>
</evidence>
<dbReference type="Proteomes" id="UP000478008">
    <property type="component" value="Unassembled WGS sequence"/>
</dbReference>
<dbReference type="InterPro" id="IPR040182">
    <property type="entry name" value="ATG13"/>
</dbReference>
<dbReference type="Pfam" id="PF10033">
    <property type="entry name" value="ATG13"/>
    <property type="match status" value="1"/>
</dbReference>
<dbReference type="GO" id="GO:0034727">
    <property type="term" value="P:piecemeal microautophagy of the nucleus"/>
    <property type="evidence" value="ECO:0007669"/>
    <property type="project" value="TreeGrafter"/>
</dbReference>
<dbReference type="GO" id="GO:0034497">
    <property type="term" value="P:protein localization to phagophore assembly site"/>
    <property type="evidence" value="ECO:0007669"/>
    <property type="project" value="TreeGrafter"/>
</dbReference>
<feature type="compositionally biased region" description="Polar residues" evidence="5">
    <location>
        <begin position="678"/>
        <end position="694"/>
    </location>
</feature>
<evidence type="ECO:0000259" key="6">
    <source>
        <dbReference type="Pfam" id="PF10033"/>
    </source>
</evidence>
<dbReference type="Gene3D" id="3.30.900.10">
    <property type="entry name" value="HORMA domain"/>
    <property type="match status" value="1"/>
</dbReference>
<feature type="compositionally biased region" description="Basic and acidic residues" evidence="5">
    <location>
        <begin position="379"/>
        <end position="390"/>
    </location>
</feature>
<evidence type="ECO:0000256" key="5">
    <source>
        <dbReference type="SAM" id="MobiDB-lite"/>
    </source>
</evidence>
<proteinExistence type="inferred from homology"/>
<comment type="similarity">
    <text evidence="1 4">Belongs to the ATG13 family. Fungi subfamily.</text>
</comment>